<dbReference type="eggNOG" id="COG0695">
    <property type="taxonomic scope" value="Bacteria"/>
</dbReference>
<dbReference type="Gene3D" id="3.40.30.10">
    <property type="entry name" value="Glutaredoxin"/>
    <property type="match status" value="1"/>
</dbReference>
<dbReference type="EMBL" id="CP003659">
    <property type="protein sequence ID" value="AFZ58611.1"/>
    <property type="molecule type" value="Genomic_DNA"/>
</dbReference>
<protein>
    <submittedName>
        <fullName evidence="1">Glutaredoxin 2</fullName>
    </submittedName>
</protein>
<evidence type="ECO:0000313" key="1">
    <source>
        <dbReference type="EMBL" id="AFZ58611.1"/>
    </source>
</evidence>
<proteinExistence type="predicted"/>
<dbReference type="Pfam" id="PF05768">
    <property type="entry name" value="Glrx-like"/>
    <property type="match status" value="1"/>
</dbReference>
<dbReference type="PANTHER" id="PTHR33558">
    <property type="entry name" value="GLUTAREDOXIN-LIKE PROTEIN C5ORF63 HOMOLOG"/>
    <property type="match status" value="1"/>
</dbReference>
<dbReference type="InterPro" id="IPR052565">
    <property type="entry name" value="Glutaredoxin-like_YDR286C"/>
</dbReference>
<dbReference type="AlphaFoldDB" id="K9ZHE5"/>
<dbReference type="Proteomes" id="UP000010474">
    <property type="component" value="Chromosome"/>
</dbReference>
<dbReference type="InterPro" id="IPR036249">
    <property type="entry name" value="Thioredoxin-like_sf"/>
</dbReference>
<dbReference type="InterPro" id="IPR008554">
    <property type="entry name" value="Glutaredoxin-like"/>
</dbReference>
<reference evidence="2" key="1">
    <citation type="journal article" date="2013" name="Proc. Natl. Acad. Sci. U.S.A.">
        <title>Improving the coverage of the cyanobacterial phylum using diversity-driven genome sequencing.</title>
        <authorList>
            <person name="Shih P.M."/>
            <person name="Wu D."/>
            <person name="Latifi A."/>
            <person name="Axen S.D."/>
            <person name="Fewer D.P."/>
            <person name="Talla E."/>
            <person name="Calteau A."/>
            <person name="Cai F."/>
            <person name="Tandeau de Marsac N."/>
            <person name="Rippka R."/>
            <person name="Herdman M."/>
            <person name="Sivonen K."/>
            <person name="Coursin T."/>
            <person name="Laurent T."/>
            <person name="Goodwin L."/>
            <person name="Nolan M."/>
            <person name="Davenport K.W."/>
            <person name="Han C.S."/>
            <person name="Rubin E.M."/>
            <person name="Eisen J.A."/>
            <person name="Woyke T."/>
            <person name="Gugger M."/>
            <person name="Kerfeld C.A."/>
        </authorList>
    </citation>
    <scope>NUCLEOTIDE SEQUENCE [LARGE SCALE GENOMIC DNA]</scope>
    <source>
        <strain evidence="2">ATCC 27899 / PCC 7122</strain>
    </source>
</reference>
<dbReference type="SUPFAM" id="SSF52833">
    <property type="entry name" value="Thioredoxin-like"/>
    <property type="match status" value="1"/>
</dbReference>
<dbReference type="HOGENOM" id="CLU_113892_1_1_3"/>
<dbReference type="PANTHER" id="PTHR33558:SF1">
    <property type="entry name" value="GLUTAREDOXIN-LIKE PROTEIN C5ORF63 HOMOLOG"/>
    <property type="match status" value="1"/>
</dbReference>
<gene>
    <name evidence="1" type="ordered locus">Anacy_3203</name>
</gene>
<name>K9ZHE5_ANACC</name>
<keyword evidence="2" id="KW-1185">Reference proteome</keyword>
<sequence>MDSVDNRNGVKKLYNCKMRLILYSKPGCHLCEGLQEKLEQIQNLSLELEIRDITTREDWFAAYQFEIPVMYLVLDDAAVTQPLPRPSPRASVKQLEQMLHKYMSNSEKNNAE</sequence>
<evidence type="ECO:0000313" key="2">
    <source>
        <dbReference type="Proteomes" id="UP000010474"/>
    </source>
</evidence>
<organism evidence="1 2">
    <name type="scientific">Anabaena cylindrica (strain ATCC 27899 / PCC 7122)</name>
    <dbReference type="NCBI Taxonomy" id="272123"/>
    <lineage>
        <taxon>Bacteria</taxon>
        <taxon>Bacillati</taxon>
        <taxon>Cyanobacteriota</taxon>
        <taxon>Cyanophyceae</taxon>
        <taxon>Nostocales</taxon>
        <taxon>Nostocaceae</taxon>
        <taxon>Anabaena</taxon>
    </lineage>
</organism>
<accession>K9ZHE5</accession>
<dbReference type="KEGG" id="acy:Anacy_3203"/>
<dbReference type="STRING" id="272123.Anacy_3203"/>
<dbReference type="PATRIC" id="fig|272123.3.peg.3495"/>